<evidence type="ECO:0000259" key="1">
    <source>
        <dbReference type="Pfam" id="PF16350"/>
    </source>
</evidence>
<feature type="domain" description="FAD dependent oxidoreductase central" evidence="1">
    <location>
        <begin position="3"/>
        <end position="53"/>
    </location>
</feature>
<protein>
    <submittedName>
        <fullName evidence="3">FAD dependent oxidoreductase central domain-containing protein</fullName>
    </submittedName>
</protein>
<keyword evidence="2" id="KW-1185">Reference proteome</keyword>
<dbReference type="Pfam" id="PF16350">
    <property type="entry name" value="FAO_M"/>
    <property type="match status" value="1"/>
</dbReference>
<proteinExistence type="predicted"/>
<dbReference type="Gene3D" id="3.50.50.60">
    <property type="entry name" value="FAD/NAD(P)-binding domain"/>
    <property type="match status" value="1"/>
</dbReference>
<dbReference type="Proteomes" id="UP000887564">
    <property type="component" value="Unplaced"/>
</dbReference>
<evidence type="ECO:0000313" key="2">
    <source>
        <dbReference type="Proteomes" id="UP000887564"/>
    </source>
</evidence>
<organism evidence="2 3">
    <name type="scientific">Parascaris equorum</name>
    <name type="common">Equine roundworm</name>
    <dbReference type="NCBI Taxonomy" id="6256"/>
    <lineage>
        <taxon>Eukaryota</taxon>
        <taxon>Metazoa</taxon>
        <taxon>Ecdysozoa</taxon>
        <taxon>Nematoda</taxon>
        <taxon>Chromadorea</taxon>
        <taxon>Rhabditida</taxon>
        <taxon>Spirurina</taxon>
        <taxon>Ascaridomorpha</taxon>
        <taxon>Ascaridoidea</taxon>
        <taxon>Ascarididae</taxon>
        <taxon>Parascaris</taxon>
    </lineage>
</organism>
<name>A0A914R916_PAREQ</name>
<dbReference type="WBParaSite" id="PEQ_0000315201-mRNA-1">
    <property type="protein sequence ID" value="PEQ_0000315201-mRNA-1"/>
    <property type="gene ID" value="PEQ_0000315201"/>
</dbReference>
<sequence length="127" mass="14557">MVDGEPPTELFETDPNRFSRWSTHKFIADKSRETMSMFFNSANTQRPAGRPTERVSGIYSRLANQGGSFLFRNGWEVVFFEEIQIFLCKSCFVFFIASENLLTANELDHFPCRPSISFTCGTSKMLC</sequence>
<dbReference type="InterPro" id="IPR036188">
    <property type="entry name" value="FAD/NAD-bd_sf"/>
</dbReference>
<dbReference type="AlphaFoldDB" id="A0A914R916"/>
<reference evidence="3" key="1">
    <citation type="submission" date="2022-11" db="UniProtKB">
        <authorList>
            <consortium name="WormBaseParasite"/>
        </authorList>
    </citation>
    <scope>IDENTIFICATION</scope>
</reference>
<accession>A0A914R916</accession>
<evidence type="ECO:0000313" key="3">
    <source>
        <dbReference type="WBParaSite" id="PEQ_0000315201-mRNA-1"/>
    </source>
</evidence>
<dbReference type="InterPro" id="IPR032503">
    <property type="entry name" value="FAO_M"/>
</dbReference>